<feature type="transmembrane region" description="Helical" evidence="1">
    <location>
        <begin position="413"/>
        <end position="434"/>
    </location>
</feature>
<comment type="caution">
    <text evidence="2">The sequence shown here is derived from an EMBL/GenBank/DDBJ whole genome shotgun (WGS) entry which is preliminary data.</text>
</comment>
<accession>A0A814GXI4</accession>
<protein>
    <submittedName>
        <fullName evidence="2">Uncharacterized protein</fullName>
    </submittedName>
</protein>
<name>A0A814GXI4_9BILA</name>
<evidence type="ECO:0000256" key="1">
    <source>
        <dbReference type="SAM" id="Phobius"/>
    </source>
</evidence>
<sequence>MSLSLHKFSAPDIQDLGQSLQYFRKFLFEKFTKKWSLHSHLDLNKSLNCSKLVDIDGNYKCNRLKCMYSNIFIISEEFSPIRIGCVKTPERGSYFCKDHINFSDLLFFNIDNKSISYNASQIKPSKIDKNRIKKIHDCFYTQDDEMLFLVELDNSNLEWIDESYLNNEEIQRFCDEKHPNNEDLSCQTLKSKAPCIFKTRTKGIAISAFNCGIINGYREFFGHESEQQILLFYLDLVENFQTEIPEFLVYDDGCHLKKCIDKNKLWEKSRRANFIEKIKIAIDRFHFKGHKDKWCKKHLNPDKFDDLERANTVVCEEVNYWLSGYKCLFIRPSSIDHFGMKTNSHFNLIETKLGDLENDGTCYDTTCQFLINQTTDLTFKNYFLKPLNLVISCFTAVTLSIFINIIFGTCITVSILVSTFIYLIGLYIFIYVTLKKLFSEYSETVFGPKYHESKSQSYSNDRNVCFIAKASNGRIIGYSNLFQEQGFERVLGEACIQFAKDNKYKSLSLGVLSSQSNELKVYKELGFKKVREKVLISSLNLKEQLIKEKSCGINFAKPTTINLRRQHKKRLIREINKKGSHRYNFSQTELLQVGTIYLKVRSQQHQQTSSRTSLMRKFLA</sequence>
<evidence type="ECO:0000313" key="2">
    <source>
        <dbReference type="EMBL" id="CAF1002029.1"/>
    </source>
</evidence>
<dbReference type="EMBL" id="CAJNOC010003893">
    <property type="protein sequence ID" value="CAF1002029.1"/>
    <property type="molecule type" value="Genomic_DNA"/>
</dbReference>
<dbReference type="OrthoDB" id="10067685at2759"/>
<dbReference type="Proteomes" id="UP000663879">
    <property type="component" value="Unassembled WGS sequence"/>
</dbReference>
<evidence type="ECO:0000313" key="3">
    <source>
        <dbReference type="Proteomes" id="UP000663879"/>
    </source>
</evidence>
<keyword evidence="1" id="KW-1133">Transmembrane helix</keyword>
<dbReference type="InterPro" id="IPR016181">
    <property type="entry name" value="Acyl_CoA_acyltransferase"/>
</dbReference>
<keyword evidence="3" id="KW-1185">Reference proteome</keyword>
<gene>
    <name evidence="2" type="ORF">OXX778_LOCUS16455</name>
</gene>
<feature type="transmembrane region" description="Helical" evidence="1">
    <location>
        <begin position="387"/>
        <end position="407"/>
    </location>
</feature>
<keyword evidence="1" id="KW-0812">Transmembrane</keyword>
<dbReference type="Gene3D" id="3.40.630.30">
    <property type="match status" value="1"/>
</dbReference>
<proteinExistence type="predicted"/>
<dbReference type="AlphaFoldDB" id="A0A814GXI4"/>
<organism evidence="2 3">
    <name type="scientific">Brachionus calyciflorus</name>
    <dbReference type="NCBI Taxonomy" id="104777"/>
    <lineage>
        <taxon>Eukaryota</taxon>
        <taxon>Metazoa</taxon>
        <taxon>Spiralia</taxon>
        <taxon>Gnathifera</taxon>
        <taxon>Rotifera</taxon>
        <taxon>Eurotatoria</taxon>
        <taxon>Monogononta</taxon>
        <taxon>Pseudotrocha</taxon>
        <taxon>Ploima</taxon>
        <taxon>Brachionidae</taxon>
        <taxon>Brachionus</taxon>
    </lineage>
</organism>
<dbReference type="SUPFAM" id="SSF55729">
    <property type="entry name" value="Acyl-CoA N-acyltransferases (Nat)"/>
    <property type="match status" value="1"/>
</dbReference>
<keyword evidence="1" id="KW-0472">Membrane</keyword>
<reference evidence="2" key="1">
    <citation type="submission" date="2021-02" db="EMBL/GenBank/DDBJ databases">
        <authorList>
            <person name="Nowell W R."/>
        </authorList>
    </citation>
    <scope>NUCLEOTIDE SEQUENCE</scope>
    <source>
        <strain evidence="2">Ploen Becks lab</strain>
    </source>
</reference>